<protein>
    <submittedName>
        <fullName evidence="2">Uncharacterized protein</fullName>
    </submittedName>
</protein>
<reference evidence="2 3" key="1">
    <citation type="submission" date="2017-11" db="EMBL/GenBank/DDBJ databases">
        <title>De-novo sequencing of pomegranate (Punica granatum L.) genome.</title>
        <authorList>
            <person name="Akparov Z."/>
            <person name="Amiraslanov A."/>
            <person name="Hajiyeva S."/>
            <person name="Abbasov M."/>
            <person name="Kaur K."/>
            <person name="Hamwieh A."/>
            <person name="Solovyev V."/>
            <person name="Salamov A."/>
            <person name="Braich B."/>
            <person name="Kosarev P."/>
            <person name="Mahmoud A."/>
            <person name="Hajiyev E."/>
            <person name="Babayeva S."/>
            <person name="Izzatullayeva V."/>
            <person name="Mammadov A."/>
            <person name="Mammadov A."/>
            <person name="Sharifova S."/>
            <person name="Ojaghi J."/>
            <person name="Eynullazada K."/>
            <person name="Bayramov B."/>
            <person name="Abdulazimova A."/>
            <person name="Shahmuradov I."/>
        </authorList>
    </citation>
    <scope>NUCLEOTIDE SEQUENCE [LARGE SCALE GENOMIC DNA]</scope>
    <source>
        <strain evidence="3">cv. AG2017</strain>
        <tissue evidence="2">Leaf</tissue>
    </source>
</reference>
<proteinExistence type="predicted"/>
<gene>
    <name evidence="2" type="ORF">CRG98_011609</name>
</gene>
<name>A0A2I0KIK6_PUNGR</name>
<dbReference type="AlphaFoldDB" id="A0A2I0KIK6"/>
<feature type="region of interest" description="Disordered" evidence="1">
    <location>
        <begin position="74"/>
        <end position="136"/>
    </location>
</feature>
<dbReference type="EMBL" id="PGOL01000571">
    <property type="protein sequence ID" value="PKI68013.1"/>
    <property type="molecule type" value="Genomic_DNA"/>
</dbReference>
<dbReference type="Proteomes" id="UP000233551">
    <property type="component" value="Unassembled WGS sequence"/>
</dbReference>
<evidence type="ECO:0000313" key="3">
    <source>
        <dbReference type="Proteomes" id="UP000233551"/>
    </source>
</evidence>
<accession>A0A2I0KIK6</accession>
<comment type="caution">
    <text evidence="2">The sequence shown here is derived from an EMBL/GenBank/DDBJ whole genome shotgun (WGS) entry which is preliminary data.</text>
</comment>
<evidence type="ECO:0000313" key="2">
    <source>
        <dbReference type="EMBL" id="PKI68013.1"/>
    </source>
</evidence>
<organism evidence="2 3">
    <name type="scientific">Punica granatum</name>
    <name type="common">Pomegranate</name>
    <dbReference type="NCBI Taxonomy" id="22663"/>
    <lineage>
        <taxon>Eukaryota</taxon>
        <taxon>Viridiplantae</taxon>
        <taxon>Streptophyta</taxon>
        <taxon>Embryophyta</taxon>
        <taxon>Tracheophyta</taxon>
        <taxon>Spermatophyta</taxon>
        <taxon>Magnoliopsida</taxon>
        <taxon>eudicotyledons</taxon>
        <taxon>Gunneridae</taxon>
        <taxon>Pentapetalae</taxon>
        <taxon>rosids</taxon>
        <taxon>malvids</taxon>
        <taxon>Myrtales</taxon>
        <taxon>Lythraceae</taxon>
        <taxon>Punica</taxon>
    </lineage>
</organism>
<sequence length="165" mass="17759">MGTIVSISVTARCSPGGARRRLPRRRRGAQRREPLPLPCWTPLLHPTSSSLLTLSLTGSAHLSLVCACPAQPIPPSPFGPVQSGRDGLTRSDVRPAPSHPRFSPERAAQRSSRPISHARGPVLRDPAWPPHARPNSPAQRPFQLVCTVQAALSGPNAWFSGLNQN</sequence>
<evidence type="ECO:0000256" key="1">
    <source>
        <dbReference type="SAM" id="MobiDB-lite"/>
    </source>
</evidence>
<keyword evidence="3" id="KW-1185">Reference proteome</keyword>